<feature type="transmembrane region" description="Helical" evidence="1">
    <location>
        <begin position="99"/>
        <end position="120"/>
    </location>
</feature>
<sequence length="301" mass="31768">MTSTFLWVPFTLAAALAQVFRNAFQSRLTGRIGTAGGTQVRFVFGLPFAVLFLATLVGITGQDLPAIPPASWGWAALGGVTQIAATALMLVVMSRRDFGVAYAYIKTEPATVAVLGLVLIGDRLPALGWLAVVVVTIGVVLASLKPGDGAGDLADWKSLVVGVISGALFGLTAICFRASIEAVGEGTFLMSSLLMLVTSLAIQSGVMALWFVFRDAKAFTHSLREWRLSVPAGALGALASAGWFIAFSLTMAANVRTLALIEMPIVALVSRYMSGRWLTSREWTGFVLITLGVCVLMIAHA</sequence>
<accession>A0ABT0AAA8</accession>
<keyword evidence="4" id="KW-1185">Reference proteome</keyword>
<dbReference type="InterPro" id="IPR037185">
    <property type="entry name" value="EmrE-like"/>
</dbReference>
<reference evidence="3" key="1">
    <citation type="submission" date="2022-03" db="EMBL/GenBank/DDBJ databases">
        <title>Identification of a novel bacterium isolated from mangrove sediments.</title>
        <authorList>
            <person name="Pan X."/>
        </authorList>
    </citation>
    <scope>NUCLEOTIDE SEQUENCE</scope>
    <source>
        <strain evidence="3">B2637</strain>
    </source>
</reference>
<dbReference type="SUPFAM" id="SSF103481">
    <property type="entry name" value="Multidrug resistance efflux transporter EmrE"/>
    <property type="match status" value="2"/>
</dbReference>
<evidence type="ECO:0000313" key="3">
    <source>
        <dbReference type="EMBL" id="MCJ1960101.1"/>
    </source>
</evidence>
<dbReference type="RefSeq" id="WP_243797871.1">
    <property type="nucleotide sequence ID" value="NZ_JALHAT010000005.1"/>
</dbReference>
<feature type="transmembrane region" description="Helical" evidence="1">
    <location>
        <begin position="283"/>
        <end position="300"/>
    </location>
</feature>
<dbReference type="Gene3D" id="1.10.3730.20">
    <property type="match status" value="1"/>
</dbReference>
<keyword evidence="1" id="KW-0812">Transmembrane</keyword>
<comment type="caution">
    <text evidence="3">The sequence shown here is derived from an EMBL/GenBank/DDBJ whole genome shotgun (WGS) entry which is preliminary data.</text>
</comment>
<feature type="transmembrane region" description="Helical" evidence="1">
    <location>
        <begin position="127"/>
        <end position="144"/>
    </location>
</feature>
<name>A0ABT0AAA8_9SPHN</name>
<dbReference type="Pfam" id="PF00892">
    <property type="entry name" value="EamA"/>
    <property type="match status" value="1"/>
</dbReference>
<evidence type="ECO:0000256" key="1">
    <source>
        <dbReference type="SAM" id="Phobius"/>
    </source>
</evidence>
<dbReference type="EMBL" id="JALHAT010000005">
    <property type="protein sequence ID" value="MCJ1960101.1"/>
    <property type="molecule type" value="Genomic_DNA"/>
</dbReference>
<evidence type="ECO:0000313" key="4">
    <source>
        <dbReference type="Proteomes" id="UP001162802"/>
    </source>
</evidence>
<feature type="transmembrane region" description="Helical" evidence="1">
    <location>
        <begin position="156"/>
        <end position="176"/>
    </location>
</feature>
<keyword evidence="1" id="KW-0472">Membrane</keyword>
<dbReference type="Proteomes" id="UP001162802">
    <property type="component" value="Unassembled WGS sequence"/>
</dbReference>
<organism evidence="3 4">
    <name type="scientific">Novosphingobium mangrovi</name>
    <name type="common">ex Hu et al. 2023</name>
    <dbReference type="NCBI Taxonomy" id="2930094"/>
    <lineage>
        <taxon>Bacteria</taxon>
        <taxon>Pseudomonadati</taxon>
        <taxon>Pseudomonadota</taxon>
        <taxon>Alphaproteobacteria</taxon>
        <taxon>Sphingomonadales</taxon>
        <taxon>Sphingomonadaceae</taxon>
        <taxon>Novosphingobium</taxon>
    </lineage>
</organism>
<proteinExistence type="predicted"/>
<feature type="transmembrane region" description="Helical" evidence="1">
    <location>
        <begin position="188"/>
        <end position="213"/>
    </location>
</feature>
<evidence type="ECO:0000259" key="2">
    <source>
        <dbReference type="Pfam" id="PF00892"/>
    </source>
</evidence>
<gene>
    <name evidence="3" type="ORF">MTR65_05380</name>
</gene>
<feature type="transmembrane region" description="Helical" evidence="1">
    <location>
        <begin position="41"/>
        <end position="60"/>
    </location>
</feature>
<protein>
    <submittedName>
        <fullName evidence="3">EamA/RhaT family transporter</fullName>
    </submittedName>
</protein>
<keyword evidence="1" id="KW-1133">Transmembrane helix</keyword>
<feature type="transmembrane region" description="Helical" evidence="1">
    <location>
        <begin position="72"/>
        <end position="93"/>
    </location>
</feature>
<feature type="domain" description="EamA" evidence="2">
    <location>
        <begin position="7"/>
        <end position="143"/>
    </location>
</feature>
<feature type="transmembrane region" description="Helical" evidence="1">
    <location>
        <begin position="233"/>
        <end position="253"/>
    </location>
</feature>
<dbReference type="InterPro" id="IPR000620">
    <property type="entry name" value="EamA_dom"/>
</dbReference>